<dbReference type="NCBIfam" id="TIGR01331">
    <property type="entry name" value="bisphos_cysQ"/>
    <property type="match status" value="1"/>
</dbReference>
<dbReference type="PRINTS" id="PR00377">
    <property type="entry name" value="IMPHPHTASES"/>
</dbReference>
<dbReference type="Pfam" id="PF00459">
    <property type="entry name" value="Inositol_P"/>
    <property type="match status" value="1"/>
</dbReference>
<evidence type="ECO:0000256" key="7">
    <source>
        <dbReference type="ARBA" id="ARBA00022842"/>
    </source>
</evidence>
<evidence type="ECO:0000256" key="6">
    <source>
        <dbReference type="ARBA" id="ARBA00022801"/>
    </source>
</evidence>
<keyword evidence="12" id="KW-1185">Reference proteome</keyword>
<comment type="subcellular location">
    <subcellularLocation>
        <location evidence="9">Cell membrane</location>
        <topology evidence="9">Peripheral membrane protein</topology>
        <orientation evidence="9">Cytoplasmic side</orientation>
    </subcellularLocation>
</comment>
<dbReference type="InterPro" id="IPR020550">
    <property type="entry name" value="Inositol_monophosphatase_CS"/>
</dbReference>
<dbReference type="EC" id="3.1.3.7" evidence="9"/>
<feature type="binding site" evidence="9">
    <location>
        <position position="96"/>
    </location>
    <ligand>
        <name>Mg(2+)</name>
        <dbReference type="ChEBI" id="CHEBI:18420"/>
        <label>2</label>
    </ligand>
</feature>
<evidence type="ECO:0000313" key="12">
    <source>
        <dbReference type="Proteomes" id="UP000076404"/>
    </source>
</evidence>
<evidence type="ECO:0000256" key="2">
    <source>
        <dbReference type="ARBA" id="ARBA00005289"/>
    </source>
</evidence>
<keyword evidence="3 9" id="KW-1003">Cell membrane</keyword>
<evidence type="ECO:0000256" key="4">
    <source>
        <dbReference type="ARBA" id="ARBA00022519"/>
    </source>
</evidence>
<dbReference type="InterPro" id="IPR006240">
    <property type="entry name" value="CysQ"/>
</dbReference>
<evidence type="ECO:0000256" key="9">
    <source>
        <dbReference type="HAMAP-Rule" id="MF_02095"/>
    </source>
</evidence>
<dbReference type="GO" id="GO:0008441">
    <property type="term" value="F:3'(2'),5'-bisphosphate nucleotidase activity"/>
    <property type="evidence" value="ECO:0007669"/>
    <property type="project" value="UniProtKB-UniRule"/>
</dbReference>
<keyword evidence="4" id="KW-0997">Cell inner membrane</keyword>
<comment type="catalytic activity">
    <reaction evidence="1 9">
        <text>adenosine 3',5'-bisphosphate + H2O = AMP + phosphate</text>
        <dbReference type="Rhea" id="RHEA:10040"/>
        <dbReference type="ChEBI" id="CHEBI:15377"/>
        <dbReference type="ChEBI" id="CHEBI:43474"/>
        <dbReference type="ChEBI" id="CHEBI:58343"/>
        <dbReference type="ChEBI" id="CHEBI:456215"/>
        <dbReference type="EC" id="3.1.3.7"/>
    </reaction>
</comment>
<evidence type="ECO:0000256" key="3">
    <source>
        <dbReference type="ARBA" id="ARBA00022475"/>
    </source>
</evidence>
<dbReference type="EMBL" id="CP011454">
    <property type="protein sequence ID" value="AMW06043.1"/>
    <property type="molecule type" value="Genomic_DNA"/>
</dbReference>
<evidence type="ECO:0000256" key="8">
    <source>
        <dbReference type="ARBA" id="ARBA00023136"/>
    </source>
</evidence>
<name>A0A143BN41_9BACT</name>
<feature type="binding site" evidence="10">
    <location>
        <position position="221"/>
    </location>
    <ligand>
        <name>Mg(2+)</name>
        <dbReference type="ChEBI" id="CHEBI:18420"/>
        <label>1</label>
        <note>catalytic</note>
    </ligand>
</feature>
<keyword evidence="8 9" id="KW-0472">Membrane</keyword>
<reference evidence="11 12" key="1">
    <citation type="journal article" date="2014" name="Proc. Natl. Acad. Sci. U.S.A.">
        <title>Functional type 2 photosynthetic reaction centers found in the rare bacterial phylum Gemmatimonadetes.</title>
        <authorList>
            <person name="Zeng Y."/>
            <person name="Feng F."/>
            <person name="Medova H."/>
            <person name="Dean J."/>
            <person name="Koblizek M."/>
        </authorList>
    </citation>
    <scope>NUCLEOTIDE SEQUENCE [LARGE SCALE GENOMIC DNA]</scope>
    <source>
        <strain evidence="11 12">AP64</strain>
    </source>
</reference>
<dbReference type="OrthoDB" id="9785695at2"/>
<feature type="binding site" evidence="9">
    <location>
        <begin position="98"/>
        <end position="101"/>
    </location>
    <ligand>
        <name>substrate</name>
    </ligand>
</feature>
<dbReference type="eggNOG" id="COG1218">
    <property type="taxonomic scope" value="Bacteria"/>
</dbReference>
<evidence type="ECO:0000256" key="5">
    <source>
        <dbReference type="ARBA" id="ARBA00022723"/>
    </source>
</evidence>
<dbReference type="RefSeq" id="WP_053333573.1">
    <property type="nucleotide sequence ID" value="NZ_CP011454.1"/>
</dbReference>
<evidence type="ECO:0000313" key="11">
    <source>
        <dbReference type="EMBL" id="AMW06043.1"/>
    </source>
</evidence>
<feature type="binding site" evidence="9">
    <location>
        <position position="221"/>
    </location>
    <ligand>
        <name>Mg(2+)</name>
        <dbReference type="ChEBI" id="CHEBI:18420"/>
        <label>2</label>
    </ligand>
</feature>
<proteinExistence type="inferred from homology"/>
<feature type="binding site" evidence="9">
    <location>
        <position position="79"/>
    </location>
    <ligand>
        <name>substrate</name>
    </ligand>
</feature>
<comment type="similarity">
    <text evidence="2 9">Belongs to the inositol monophosphatase superfamily. CysQ family.</text>
</comment>
<dbReference type="PROSITE" id="PS00630">
    <property type="entry name" value="IMP_2"/>
    <property type="match status" value="1"/>
</dbReference>
<dbReference type="GO" id="GO:0050427">
    <property type="term" value="P:3'-phosphoadenosine 5'-phosphosulfate metabolic process"/>
    <property type="evidence" value="ECO:0007669"/>
    <property type="project" value="TreeGrafter"/>
</dbReference>
<feature type="binding site" evidence="10">
    <location>
        <position position="79"/>
    </location>
    <ligand>
        <name>Mg(2+)</name>
        <dbReference type="ChEBI" id="CHEBI:18420"/>
        <label>1</label>
        <note>catalytic</note>
    </ligand>
</feature>
<dbReference type="Proteomes" id="UP000076404">
    <property type="component" value="Chromosome"/>
</dbReference>
<dbReference type="PANTHER" id="PTHR43028">
    <property type="entry name" value="3'(2'),5'-BISPHOSPHATE NUCLEOTIDASE 1"/>
    <property type="match status" value="1"/>
</dbReference>
<keyword evidence="7 9" id="KW-0460">Magnesium</keyword>
<dbReference type="GO" id="GO:0000287">
    <property type="term" value="F:magnesium ion binding"/>
    <property type="evidence" value="ECO:0007669"/>
    <property type="project" value="UniProtKB-UniRule"/>
</dbReference>
<evidence type="ECO:0000256" key="1">
    <source>
        <dbReference type="ARBA" id="ARBA00001625"/>
    </source>
</evidence>
<feature type="binding site" evidence="10">
    <location>
        <position position="98"/>
    </location>
    <ligand>
        <name>Mg(2+)</name>
        <dbReference type="ChEBI" id="CHEBI:18420"/>
        <label>1</label>
        <note>catalytic</note>
    </ligand>
</feature>
<dbReference type="SUPFAM" id="SSF56655">
    <property type="entry name" value="Carbohydrate phosphatase"/>
    <property type="match status" value="1"/>
</dbReference>
<dbReference type="InterPro" id="IPR000760">
    <property type="entry name" value="Inositol_monophosphatase-like"/>
</dbReference>
<dbReference type="HAMAP" id="MF_02095">
    <property type="entry name" value="CysQ"/>
    <property type="match status" value="1"/>
</dbReference>
<dbReference type="InterPro" id="IPR020583">
    <property type="entry name" value="Inositol_monoP_metal-BS"/>
</dbReference>
<keyword evidence="5 9" id="KW-0479">Metal-binding</keyword>
<feature type="binding site" evidence="9">
    <location>
        <position position="96"/>
    </location>
    <ligand>
        <name>Mg(2+)</name>
        <dbReference type="ChEBI" id="CHEBI:18420"/>
        <label>1</label>
    </ligand>
</feature>
<dbReference type="GO" id="GO:0000103">
    <property type="term" value="P:sulfate assimilation"/>
    <property type="evidence" value="ECO:0007669"/>
    <property type="project" value="TreeGrafter"/>
</dbReference>
<dbReference type="KEGG" id="gph:GEMMAAP_17115"/>
<comment type="cofactor">
    <cofactor evidence="9 10">
        <name>Mg(2+)</name>
        <dbReference type="ChEBI" id="CHEBI:18420"/>
    </cofactor>
</comment>
<dbReference type="AlphaFoldDB" id="A0A143BN41"/>
<feature type="binding site" evidence="10">
    <location>
        <position position="96"/>
    </location>
    <ligand>
        <name>Mg(2+)</name>
        <dbReference type="ChEBI" id="CHEBI:18420"/>
        <label>1</label>
        <note>catalytic</note>
    </ligand>
</feature>
<dbReference type="InterPro" id="IPR050725">
    <property type="entry name" value="CysQ/Inositol_MonoPase"/>
</dbReference>
<evidence type="ECO:0000256" key="10">
    <source>
        <dbReference type="PIRSR" id="PIRSR600760-2"/>
    </source>
</evidence>
<dbReference type="GO" id="GO:0046854">
    <property type="term" value="P:phosphatidylinositol phosphate biosynthetic process"/>
    <property type="evidence" value="ECO:0007669"/>
    <property type="project" value="InterPro"/>
</dbReference>
<sequence>MTQSPSAEILQALGERVGEVVAIAHDAGAAVLEVYQRHDLNGVSYKADYSPLTEADVRSHEVIATALAHRFPGVPVVSEEGAPATALDETVCWVVDPLDGTKEFVKRTGEFTVNIALVHRGEPVLGVVHAPVSGHTWYTASNGAWVIGPTGTTKLATRTPAPTAALRVVASRDHAGPLVQAMLQRLPNAQTLSVGSSLKFCLVAEGRADLYFRDGPTMPWDTAAAHAVLRAAGGEVFALTGAPLRYPSLRTLNPMFVAVGDPTFPWQAVVTDSSIIP</sequence>
<feature type="binding site" evidence="10">
    <location>
        <position position="99"/>
    </location>
    <ligand>
        <name>Mg(2+)</name>
        <dbReference type="ChEBI" id="CHEBI:18420"/>
        <label>1</label>
        <note>catalytic</note>
    </ligand>
</feature>
<feature type="binding site" evidence="9">
    <location>
        <position position="98"/>
    </location>
    <ligand>
        <name>Mg(2+)</name>
        <dbReference type="ChEBI" id="CHEBI:18420"/>
        <label>1</label>
    </ligand>
</feature>
<dbReference type="GO" id="GO:0005886">
    <property type="term" value="C:plasma membrane"/>
    <property type="evidence" value="ECO:0007669"/>
    <property type="project" value="UniProtKB-SubCell"/>
</dbReference>
<feature type="binding site" evidence="9">
    <location>
        <position position="221"/>
    </location>
    <ligand>
        <name>substrate</name>
    </ligand>
</feature>
<organism evidence="11 12">
    <name type="scientific">Gemmatimonas phototrophica</name>
    <dbReference type="NCBI Taxonomy" id="1379270"/>
    <lineage>
        <taxon>Bacteria</taxon>
        <taxon>Pseudomonadati</taxon>
        <taxon>Gemmatimonadota</taxon>
        <taxon>Gemmatimonadia</taxon>
        <taxon>Gemmatimonadales</taxon>
        <taxon>Gemmatimonadaceae</taxon>
        <taxon>Gemmatimonas</taxon>
    </lineage>
</organism>
<feature type="binding site" evidence="9">
    <location>
        <position position="99"/>
    </location>
    <ligand>
        <name>Mg(2+)</name>
        <dbReference type="ChEBI" id="CHEBI:18420"/>
        <label>2</label>
    </ligand>
</feature>
<keyword evidence="6 9" id="KW-0378">Hydrolase</keyword>
<dbReference type="STRING" id="1379270.GEMMAAP_17115"/>
<comment type="function">
    <text evidence="9">Converts adenosine-3',5'-bisphosphate (PAP) to AMP.</text>
</comment>
<dbReference type="PANTHER" id="PTHR43028:SF5">
    <property type="entry name" value="3'(2'),5'-BISPHOSPHATE NUCLEOTIDASE 1"/>
    <property type="match status" value="1"/>
</dbReference>
<accession>A0A143BN41</accession>
<reference evidence="11 12" key="2">
    <citation type="journal article" date="2016" name="Environ. Microbiol. Rep.">
        <title>Metagenomic evidence for the presence of phototrophic Gemmatimonadetes bacteria in diverse environments.</title>
        <authorList>
            <person name="Zeng Y."/>
            <person name="Baumbach J."/>
            <person name="Barbosa E.G."/>
            <person name="Azevedo V."/>
            <person name="Zhang C."/>
            <person name="Koblizek M."/>
        </authorList>
    </citation>
    <scope>NUCLEOTIDE SEQUENCE [LARGE SCALE GENOMIC DNA]</scope>
    <source>
        <strain evidence="11 12">AP64</strain>
    </source>
</reference>
<dbReference type="Gene3D" id="3.30.540.10">
    <property type="entry name" value="Fructose-1,6-Bisphosphatase, subunit A, domain 1"/>
    <property type="match status" value="1"/>
</dbReference>
<dbReference type="CDD" id="cd01638">
    <property type="entry name" value="CysQ"/>
    <property type="match status" value="1"/>
</dbReference>
<protein>
    <recommendedName>
        <fullName evidence="9">3'(2'),5'-bisphosphate nucleotidase CysQ</fullName>
        <ecNumber evidence="9">3.1.3.7</ecNumber>
    </recommendedName>
    <alternativeName>
        <fullName evidence="9">3'(2'),5-bisphosphonucleoside 3'(2')-phosphohydrolase</fullName>
    </alternativeName>
    <alternativeName>
        <fullName evidence="9">3'-phosphoadenosine 5'-phosphate phosphatase</fullName>
        <shortName evidence="9">PAP phosphatase</shortName>
    </alternativeName>
</protein>
<dbReference type="PROSITE" id="PS00629">
    <property type="entry name" value="IMP_1"/>
    <property type="match status" value="1"/>
</dbReference>
<feature type="binding site" evidence="9">
    <location>
        <position position="79"/>
    </location>
    <ligand>
        <name>Mg(2+)</name>
        <dbReference type="ChEBI" id="CHEBI:18420"/>
        <label>1</label>
    </ligand>
</feature>
<dbReference type="Gene3D" id="3.40.190.80">
    <property type="match status" value="1"/>
</dbReference>
<gene>
    <name evidence="9" type="primary">cysQ</name>
    <name evidence="11" type="ORF">GEMMAAP_17115</name>
</gene>